<feature type="non-terminal residue" evidence="1">
    <location>
        <position position="1"/>
    </location>
</feature>
<dbReference type="EMBL" id="DXGI01000419">
    <property type="protein sequence ID" value="HIW79716.1"/>
    <property type="molecule type" value="Genomic_DNA"/>
</dbReference>
<reference evidence="1" key="2">
    <citation type="submission" date="2021-04" db="EMBL/GenBank/DDBJ databases">
        <authorList>
            <person name="Gilroy R."/>
        </authorList>
    </citation>
    <scope>NUCLEOTIDE SEQUENCE</scope>
    <source>
        <strain evidence="1">ChiSxjej5B17-1746</strain>
    </source>
</reference>
<organism evidence="1 2">
    <name type="scientific">Candidatus Bilophila faecipullorum</name>
    <dbReference type="NCBI Taxonomy" id="2838482"/>
    <lineage>
        <taxon>Bacteria</taxon>
        <taxon>Pseudomonadati</taxon>
        <taxon>Thermodesulfobacteriota</taxon>
        <taxon>Desulfovibrionia</taxon>
        <taxon>Desulfovibrionales</taxon>
        <taxon>Desulfovibrionaceae</taxon>
        <taxon>Bilophila</taxon>
    </lineage>
</organism>
<evidence type="ECO:0000313" key="1">
    <source>
        <dbReference type="EMBL" id="HIW79716.1"/>
    </source>
</evidence>
<dbReference type="AlphaFoldDB" id="A0A9D1R104"/>
<proteinExistence type="predicted"/>
<reference evidence="1" key="1">
    <citation type="journal article" date="2021" name="PeerJ">
        <title>Extensive microbial diversity within the chicken gut microbiome revealed by metagenomics and culture.</title>
        <authorList>
            <person name="Gilroy R."/>
            <person name="Ravi A."/>
            <person name="Getino M."/>
            <person name="Pursley I."/>
            <person name="Horton D.L."/>
            <person name="Alikhan N.F."/>
            <person name="Baker D."/>
            <person name="Gharbi K."/>
            <person name="Hall N."/>
            <person name="Watson M."/>
            <person name="Adriaenssens E.M."/>
            <person name="Foster-Nyarko E."/>
            <person name="Jarju S."/>
            <person name="Secka A."/>
            <person name="Antonio M."/>
            <person name="Oren A."/>
            <person name="Chaudhuri R.R."/>
            <person name="La Ragione R."/>
            <person name="Hildebrand F."/>
            <person name="Pallen M.J."/>
        </authorList>
    </citation>
    <scope>NUCLEOTIDE SEQUENCE</scope>
    <source>
        <strain evidence="1">ChiSxjej5B17-1746</strain>
    </source>
</reference>
<accession>A0A9D1R104</accession>
<protein>
    <submittedName>
        <fullName evidence="1">Uncharacterized protein</fullName>
    </submittedName>
</protein>
<dbReference type="Proteomes" id="UP000824264">
    <property type="component" value="Unassembled WGS sequence"/>
</dbReference>
<comment type="caution">
    <text evidence="1">The sequence shown here is derived from an EMBL/GenBank/DDBJ whole genome shotgun (WGS) entry which is preliminary data.</text>
</comment>
<sequence length="77" mass="8819">SVLRFYSQSDDAKTHQLKKPVAHARRLGRSNATWMQFCTISYSGLKAITQAKSLYSRYLRGHDGKHSLFILNRDTSC</sequence>
<name>A0A9D1R104_9BACT</name>
<gene>
    <name evidence="1" type="ORF">H9874_11335</name>
</gene>
<evidence type="ECO:0000313" key="2">
    <source>
        <dbReference type="Proteomes" id="UP000824264"/>
    </source>
</evidence>